<sequence>MDATISTLRTWIETTGQQWLADDNITSIDIAHKVVEGLTLDAVCLRFSVRRKLAAADPAATIPPYVSIGERIVPTDVVEARRFAAAGQPARACA</sequence>
<dbReference type="EMBL" id="PNFZ01000003">
    <property type="protein sequence ID" value="PMB98263.1"/>
    <property type="molecule type" value="Genomic_DNA"/>
</dbReference>
<comment type="caution">
    <text evidence="1">The sequence shown here is derived from an EMBL/GenBank/DDBJ whole genome shotgun (WGS) entry which is preliminary data.</text>
</comment>
<dbReference type="Proteomes" id="UP000235703">
    <property type="component" value="Unassembled WGS sequence"/>
</dbReference>
<evidence type="ECO:0000313" key="1">
    <source>
        <dbReference type="EMBL" id="PMB98263.1"/>
    </source>
</evidence>
<proteinExistence type="predicted"/>
<dbReference type="AlphaFoldDB" id="A0A2N6PHV1"/>
<keyword evidence="2" id="KW-1185">Reference proteome</keyword>
<organism evidence="1 2">
    <name type="scientific">Brevibacterium luteolum</name>
    <dbReference type="NCBI Taxonomy" id="199591"/>
    <lineage>
        <taxon>Bacteria</taxon>
        <taxon>Bacillati</taxon>
        <taxon>Actinomycetota</taxon>
        <taxon>Actinomycetes</taxon>
        <taxon>Micrococcales</taxon>
        <taxon>Brevibacteriaceae</taxon>
        <taxon>Brevibacterium</taxon>
    </lineage>
</organism>
<evidence type="ECO:0000313" key="2">
    <source>
        <dbReference type="Proteomes" id="UP000235703"/>
    </source>
</evidence>
<name>A0A2N6PHV1_9MICO</name>
<gene>
    <name evidence="1" type="ORF">CJ198_07830</name>
</gene>
<dbReference type="OrthoDB" id="104542at2"/>
<protein>
    <submittedName>
        <fullName evidence="1">Uncharacterized protein</fullName>
    </submittedName>
</protein>
<accession>A0A2N6PHV1</accession>
<dbReference type="RefSeq" id="WP_102162059.1">
    <property type="nucleotide sequence ID" value="NZ_JALXPL010000005.1"/>
</dbReference>
<reference evidence="1 2" key="1">
    <citation type="submission" date="2017-09" db="EMBL/GenBank/DDBJ databases">
        <title>Bacterial strain isolated from the female urinary microbiota.</title>
        <authorList>
            <person name="Thomas-White K."/>
            <person name="Kumar N."/>
            <person name="Forster S."/>
            <person name="Putonti C."/>
            <person name="Lawley T."/>
            <person name="Wolfe A.J."/>
        </authorList>
    </citation>
    <scope>NUCLEOTIDE SEQUENCE [LARGE SCALE GENOMIC DNA]</scope>
    <source>
        <strain evidence="1 2">UMB0680</strain>
    </source>
</reference>